<feature type="domain" description="MurNAc-LAA" evidence="4">
    <location>
        <begin position="213"/>
        <end position="368"/>
    </location>
</feature>
<dbReference type="PANTHER" id="PTHR30404">
    <property type="entry name" value="N-ACETYLMURAMOYL-L-ALANINE AMIDASE"/>
    <property type="match status" value="1"/>
</dbReference>
<evidence type="ECO:0000256" key="3">
    <source>
        <dbReference type="ARBA" id="ARBA00022801"/>
    </source>
</evidence>
<evidence type="ECO:0000313" key="5">
    <source>
        <dbReference type="EMBL" id="NIR75359.1"/>
    </source>
</evidence>
<dbReference type="GO" id="GO:0009253">
    <property type="term" value="P:peptidoglycan catabolic process"/>
    <property type="evidence" value="ECO:0007669"/>
    <property type="project" value="InterPro"/>
</dbReference>
<dbReference type="EC" id="3.5.1.28" evidence="2"/>
<dbReference type="Proteomes" id="UP000702544">
    <property type="component" value="Unassembled WGS sequence"/>
</dbReference>
<name>A0AAE5CDA1_9BACT</name>
<organism evidence="5 6">
    <name type="scientific">Candidatus Kutchimonas denitrificans</name>
    <dbReference type="NCBI Taxonomy" id="3056748"/>
    <lineage>
        <taxon>Bacteria</taxon>
        <taxon>Pseudomonadati</taxon>
        <taxon>Gemmatimonadota</taxon>
        <taxon>Gemmatimonadia</taxon>
        <taxon>Candidatus Palauibacterales</taxon>
        <taxon>Candidatus Palauibacteraceae</taxon>
        <taxon>Candidatus Kutchimonas</taxon>
    </lineage>
</organism>
<dbReference type="Gene3D" id="3.40.630.40">
    <property type="entry name" value="Zn-dependent exopeptidases"/>
    <property type="match status" value="1"/>
</dbReference>
<protein>
    <recommendedName>
        <fullName evidence="2">N-acetylmuramoyl-L-alanine amidase</fullName>
        <ecNumber evidence="2">3.5.1.28</ecNumber>
    </recommendedName>
</protein>
<dbReference type="EMBL" id="JAACAK010000075">
    <property type="protein sequence ID" value="NIR75359.1"/>
    <property type="molecule type" value="Genomic_DNA"/>
</dbReference>
<keyword evidence="3" id="KW-0378">Hydrolase</keyword>
<evidence type="ECO:0000256" key="1">
    <source>
        <dbReference type="ARBA" id="ARBA00001561"/>
    </source>
</evidence>
<accession>A0AAE5CDA1</accession>
<dbReference type="FunFam" id="3.40.630.40:FF:000005">
    <property type="entry name" value="N-acetylmuramoyl-L-alanine amidase (AmiA)"/>
    <property type="match status" value="1"/>
</dbReference>
<dbReference type="CDD" id="cd02696">
    <property type="entry name" value="MurNAc-LAA"/>
    <property type="match status" value="1"/>
</dbReference>
<dbReference type="InterPro" id="IPR002508">
    <property type="entry name" value="MurNAc-LAA_cat"/>
</dbReference>
<dbReference type="Pfam" id="PF01520">
    <property type="entry name" value="Amidase_3"/>
    <property type="match status" value="1"/>
</dbReference>
<reference evidence="5 6" key="1">
    <citation type="submission" date="2020-01" db="EMBL/GenBank/DDBJ databases">
        <title>Genomes assembled from Gulf of Kutch pelagic sediment metagenomes.</title>
        <authorList>
            <person name="Chandrashekar M."/>
            <person name="Mahajan M.S."/>
            <person name="Dave K.J."/>
            <person name="Vatsa P."/>
            <person name="Nathani N.M."/>
        </authorList>
    </citation>
    <scope>NUCLEOTIDE SEQUENCE [LARGE SCALE GENOMIC DNA]</scope>
    <source>
        <strain evidence="5">KS3-K002</strain>
    </source>
</reference>
<dbReference type="SMART" id="SM00646">
    <property type="entry name" value="Ami_3"/>
    <property type="match status" value="1"/>
</dbReference>
<gene>
    <name evidence="5" type="ORF">GWO12_09675</name>
</gene>
<dbReference type="SUPFAM" id="SSF53187">
    <property type="entry name" value="Zn-dependent exopeptidases"/>
    <property type="match status" value="1"/>
</dbReference>
<dbReference type="InterPro" id="IPR050695">
    <property type="entry name" value="N-acetylmuramoyl_amidase_3"/>
</dbReference>
<dbReference type="PANTHER" id="PTHR30404:SF0">
    <property type="entry name" value="N-ACETYLMURAMOYL-L-ALANINE AMIDASE AMIC"/>
    <property type="match status" value="1"/>
</dbReference>
<proteinExistence type="predicted"/>
<evidence type="ECO:0000256" key="2">
    <source>
        <dbReference type="ARBA" id="ARBA00011901"/>
    </source>
</evidence>
<dbReference type="GO" id="GO:0008745">
    <property type="term" value="F:N-acetylmuramoyl-L-alanine amidase activity"/>
    <property type="evidence" value="ECO:0007669"/>
    <property type="project" value="UniProtKB-EC"/>
</dbReference>
<comment type="catalytic activity">
    <reaction evidence="1">
        <text>Hydrolyzes the link between N-acetylmuramoyl residues and L-amino acid residues in certain cell-wall glycopeptides.</text>
        <dbReference type="EC" id="3.5.1.28"/>
    </reaction>
</comment>
<sequence length="387" mass="41711">MRARSGNALLVIGVLAAALGLGPGLAEQLVIVRGGQARTVPVERERGYAAAQAALLAGALGFGWTGRAMEMDGESVVFEAGSPFFAVGGRVFQLPNPAYLDGSALRVPLSWALDWLPEQRPRRWRYLDGRLVERPPIAVGPPRRDGWLVVIDAGHGGRDPGTIGVRGTREKDITLAVARAVASRLERQRDIEVVLTRDRDTLIALADRPRIAQIRGKEGPPDLFISIHGNAMPKKPSSTRGVETYFLAVAKSEHARQVALRENSALEFETDGPEEDLEPLQFILSDLQSAGNIRESRLLASVIDRTMSAALPTPTLGVRQAGFVVLADATMPAVLVEVGYLSNRDEEALLRSSPYQAKIAEALADAVVSYLGEYGQRLWSSNGAGGR</sequence>
<dbReference type="AlphaFoldDB" id="A0AAE5CDA1"/>
<dbReference type="GO" id="GO:0030288">
    <property type="term" value="C:outer membrane-bounded periplasmic space"/>
    <property type="evidence" value="ECO:0007669"/>
    <property type="project" value="TreeGrafter"/>
</dbReference>
<evidence type="ECO:0000259" key="4">
    <source>
        <dbReference type="SMART" id="SM00646"/>
    </source>
</evidence>
<evidence type="ECO:0000313" key="6">
    <source>
        <dbReference type="Proteomes" id="UP000702544"/>
    </source>
</evidence>
<comment type="caution">
    <text evidence="5">The sequence shown here is derived from an EMBL/GenBank/DDBJ whole genome shotgun (WGS) entry which is preliminary data.</text>
</comment>